<name>A0A3E2BJL2_9BACT</name>
<dbReference type="PANTHER" id="PTHR30075:SF2">
    <property type="entry name" value="GLYCINE--TRNA LIGASE, CHLOROPLASTIC_MITOCHONDRIAL 2"/>
    <property type="match status" value="1"/>
</dbReference>
<dbReference type="GO" id="GO:0005829">
    <property type="term" value="C:cytosol"/>
    <property type="evidence" value="ECO:0007669"/>
    <property type="project" value="TreeGrafter"/>
</dbReference>
<feature type="domain" description="DALR anticodon binding" evidence="11">
    <location>
        <begin position="593"/>
        <end position="669"/>
    </location>
</feature>
<dbReference type="AlphaFoldDB" id="A0A3E2BJL2"/>
<dbReference type="Pfam" id="PF05746">
    <property type="entry name" value="DALR_1"/>
    <property type="match status" value="1"/>
</dbReference>
<accession>A0A3E2BJL2</accession>
<dbReference type="Pfam" id="PF02092">
    <property type="entry name" value="tRNA_synt_2f"/>
    <property type="match status" value="1"/>
</dbReference>
<evidence type="ECO:0000256" key="2">
    <source>
        <dbReference type="ARBA" id="ARBA00008226"/>
    </source>
</evidence>
<proteinExistence type="inferred from homology"/>
<dbReference type="InterPro" id="IPR008909">
    <property type="entry name" value="DALR_anticod-bd"/>
</dbReference>
<dbReference type="GO" id="GO:0005524">
    <property type="term" value="F:ATP binding"/>
    <property type="evidence" value="ECO:0007669"/>
    <property type="project" value="UniProtKB-UniRule"/>
</dbReference>
<dbReference type="EC" id="6.1.1.14" evidence="10"/>
<keyword evidence="5 10" id="KW-0547">Nucleotide-binding</keyword>
<evidence type="ECO:0000256" key="4">
    <source>
        <dbReference type="ARBA" id="ARBA00022598"/>
    </source>
</evidence>
<evidence type="ECO:0000313" key="12">
    <source>
        <dbReference type="EMBL" id="RFT14827.1"/>
    </source>
</evidence>
<dbReference type="EMBL" id="QUAH01000018">
    <property type="protein sequence ID" value="RFT14827.1"/>
    <property type="molecule type" value="Genomic_DNA"/>
</dbReference>
<comment type="catalytic activity">
    <reaction evidence="9 10">
        <text>tRNA(Gly) + glycine + ATP = glycyl-tRNA(Gly) + AMP + diphosphate</text>
        <dbReference type="Rhea" id="RHEA:16013"/>
        <dbReference type="Rhea" id="RHEA-COMP:9664"/>
        <dbReference type="Rhea" id="RHEA-COMP:9683"/>
        <dbReference type="ChEBI" id="CHEBI:30616"/>
        <dbReference type="ChEBI" id="CHEBI:33019"/>
        <dbReference type="ChEBI" id="CHEBI:57305"/>
        <dbReference type="ChEBI" id="CHEBI:78442"/>
        <dbReference type="ChEBI" id="CHEBI:78522"/>
        <dbReference type="ChEBI" id="CHEBI:456215"/>
        <dbReference type="EC" id="6.1.1.14"/>
    </reaction>
</comment>
<dbReference type="InterPro" id="IPR015944">
    <property type="entry name" value="Gly-tRNA-synth_bsu"/>
</dbReference>
<evidence type="ECO:0000256" key="1">
    <source>
        <dbReference type="ARBA" id="ARBA00004496"/>
    </source>
</evidence>
<evidence type="ECO:0000256" key="6">
    <source>
        <dbReference type="ARBA" id="ARBA00022840"/>
    </source>
</evidence>
<comment type="similarity">
    <text evidence="2 10">Belongs to the class-II aminoacyl-tRNA synthetase family.</text>
</comment>
<dbReference type="PRINTS" id="PR01045">
    <property type="entry name" value="TRNASYNTHGB"/>
</dbReference>
<evidence type="ECO:0000256" key="9">
    <source>
        <dbReference type="ARBA" id="ARBA00047937"/>
    </source>
</evidence>
<evidence type="ECO:0000256" key="3">
    <source>
        <dbReference type="ARBA" id="ARBA00022490"/>
    </source>
</evidence>
<evidence type="ECO:0000256" key="7">
    <source>
        <dbReference type="ARBA" id="ARBA00022917"/>
    </source>
</evidence>
<evidence type="ECO:0000256" key="8">
    <source>
        <dbReference type="ARBA" id="ARBA00023146"/>
    </source>
</evidence>
<dbReference type="PROSITE" id="PS50861">
    <property type="entry name" value="AA_TRNA_LIGASE_II_GLYAB"/>
    <property type="match status" value="1"/>
</dbReference>
<keyword evidence="4 10" id="KW-0436">Ligase</keyword>
<dbReference type="GO" id="GO:0004814">
    <property type="term" value="F:arginine-tRNA ligase activity"/>
    <property type="evidence" value="ECO:0007669"/>
    <property type="project" value="InterPro"/>
</dbReference>
<dbReference type="SUPFAM" id="SSF109604">
    <property type="entry name" value="HD-domain/PDEase-like"/>
    <property type="match status" value="1"/>
</dbReference>
<keyword evidence="8 10" id="KW-0030">Aminoacyl-tRNA synthetase</keyword>
<evidence type="ECO:0000256" key="10">
    <source>
        <dbReference type="HAMAP-Rule" id="MF_00255"/>
    </source>
</evidence>
<reference evidence="12 13" key="1">
    <citation type="submission" date="2018-08" db="EMBL/GenBank/DDBJ databases">
        <title>Genome analysis of the thermophilic bacterium of the candidate phylum Aminicenantes from deep subsurface aquifer revealed its physiology and ecological role.</title>
        <authorList>
            <person name="Kadnikov V.V."/>
            <person name="Mardanov A.V."/>
            <person name="Beletsky A.V."/>
            <person name="Karnachuk O.V."/>
            <person name="Ravin N.V."/>
        </authorList>
    </citation>
    <scope>NUCLEOTIDE SEQUENCE [LARGE SCALE GENOMIC DNA]</scope>
    <source>
        <strain evidence="12">BY38</strain>
    </source>
</reference>
<evidence type="ECO:0000313" key="13">
    <source>
        <dbReference type="Proteomes" id="UP000257323"/>
    </source>
</evidence>
<comment type="subcellular location">
    <subcellularLocation>
        <location evidence="1 10">Cytoplasm</location>
    </subcellularLocation>
</comment>
<keyword evidence="7 10" id="KW-0648">Protein biosynthesis</keyword>
<comment type="caution">
    <text evidence="12">The sequence shown here is derived from an EMBL/GenBank/DDBJ whole genome shotgun (WGS) entry which is preliminary data.</text>
</comment>
<dbReference type="PANTHER" id="PTHR30075">
    <property type="entry name" value="GLYCYL-TRNA SYNTHETASE"/>
    <property type="match status" value="1"/>
</dbReference>
<sequence>MEFLLEIMTEELPSSHVRSALAQLQDSFRQELQAARIGVNGLRTLGTCRRLVVVADLEAGQPDEEEVVTGPPRQVAVQPDGSFTQAALGFARSQGVPVDKLEVIKTAKGEYLGFKRLKKGRPTEEVIAEIFPAVINSLSFPKNMRWGEKNFRFSRPIKNLLCLFDGRVVPLELAGLRSSHRTRGHFVHSPVEFEVSNFEDYKKKLGENRVVVEPEERQRSIRRQFEEKLAGLKAEVYPDQALLERLLWNVECPLVIMGSFPESYLELPLEVLSTAMREGQKLFSVVSGRKQLPLFLGIADAPADPRNHIASGNERVLKARLEDARFFWKNDLKVSLADRVPQLKNVIFQEKLGTYGDKVGRLQKLVTYLADRLEMKKEKKDLVEAARLCKADLLTDMVREFPELQGKMGGLYSRQQRWSETVSRAIYEHYLPESLEDPVPSTAAGAVLSLADKLDTVVGVFGVGISISGSSDPFGLRRQALAICKILLEKKFQISLHRLLDKAMSLLSERLTVPRDQLKASLLEFFEGRLRFIFEKQGYRYDLVNAALGPGIEFPVRAEARLKALNELKGSPNFEQFILMVKRVKNIVKEPPRTRLNSALLREKEEKELYSALKIIRKNAEEMLARNDFASAQKMVFRLQSPLNNFFEGVLVMAEDKKVRNNRLALLSQILELTGELADYSQVVVESENR</sequence>
<evidence type="ECO:0000256" key="5">
    <source>
        <dbReference type="ARBA" id="ARBA00022741"/>
    </source>
</evidence>
<dbReference type="NCBIfam" id="TIGR00211">
    <property type="entry name" value="glyS"/>
    <property type="match status" value="1"/>
</dbReference>
<protein>
    <recommendedName>
        <fullName evidence="10">Glycine--tRNA ligase beta subunit</fullName>
        <ecNumber evidence="10">6.1.1.14</ecNumber>
    </recommendedName>
    <alternativeName>
        <fullName evidence="10">Glycyl-tRNA synthetase beta subunit</fullName>
        <shortName evidence="10">GlyRS</shortName>
    </alternativeName>
</protein>
<dbReference type="HAMAP" id="MF_00255">
    <property type="entry name" value="Gly_tRNA_synth_beta"/>
    <property type="match status" value="1"/>
</dbReference>
<organism evidence="12 13">
    <name type="scientific">Candidatus Saccharicenans subterraneus</name>
    <dbReference type="NCBI Taxonomy" id="2508984"/>
    <lineage>
        <taxon>Bacteria</taxon>
        <taxon>Candidatus Aminicenantota</taxon>
        <taxon>Candidatus Aminicenantia</taxon>
        <taxon>Candidatus Aminicenantales</taxon>
        <taxon>Candidatus Saccharicenantaceae</taxon>
        <taxon>Candidatus Saccharicenans</taxon>
    </lineage>
</organism>
<dbReference type="InterPro" id="IPR006194">
    <property type="entry name" value="Gly-tRNA-synth_heterodimer"/>
</dbReference>
<comment type="subunit">
    <text evidence="10">Tetramer of two alpha and two beta subunits.</text>
</comment>
<dbReference type="Proteomes" id="UP000257323">
    <property type="component" value="Unassembled WGS sequence"/>
</dbReference>
<dbReference type="GO" id="GO:0004820">
    <property type="term" value="F:glycine-tRNA ligase activity"/>
    <property type="evidence" value="ECO:0007669"/>
    <property type="project" value="UniProtKB-UniRule"/>
</dbReference>
<keyword evidence="6 10" id="KW-0067">ATP-binding</keyword>
<dbReference type="GO" id="GO:0006426">
    <property type="term" value="P:glycyl-tRNA aminoacylation"/>
    <property type="evidence" value="ECO:0007669"/>
    <property type="project" value="UniProtKB-UniRule"/>
</dbReference>
<evidence type="ECO:0000259" key="11">
    <source>
        <dbReference type="Pfam" id="PF05746"/>
    </source>
</evidence>
<dbReference type="GO" id="GO:0006420">
    <property type="term" value="P:arginyl-tRNA aminoacylation"/>
    <property type="evidence" value="ECO:0007669"/>
    <property type="project" value="InterPro"/>
</dbReference>
<keyword evidence="3 10" id="KW-0963">Cytoplasm</keyword>
<gene>
    <name evidence="10" type="primary">glyS</name>
    <name evidence="12" type="ORF">OP8BY_1520</name>
</gene>